<comment type="similarity">
    <text evidence="2">Belongs to the VPS52 family.</text>
</comment>
<evidence type="ECO:0000256" key="5">
    <source>
        <dbReference type="ARBA" id="ARBA00023034"/>
    </source>
</evidence>
<dbReference type="InterPro" id="IPR007258">
    <property type="entry name" value="Vps52"/>
</dbReference>
<keyword evidence="4" id="KW-0653">Protein transport</keyword>
<comment type="caution">
    <text evidence="10">The sequence shown here is derived from an EMBL/GenBank/DDBJ whole genome shotgun (WGS) entry which is preliminary data.</text>
</comment>
<evidence type="ECO:0000313" key="10">
    <source>
        <dbReference type="EMBL" id="KAL2822591.1"/>
    </source>
</evidence>
<reference evidence="10 11" key="1">
    <citation type="submission" date="2024-07" db="EMBL/GenBank/DDBJ databases">
        <title>Section-level genome sequencing and comparative genomics of Aspergillus sections Usti and Cavernicolus.</title>
        <authorList>
            <consortium name="Lawrence Berkeley National Laboratory"/>
            <person name="Nybo J.L."/>
            <person name="Vesth T.C."/>
            <person name="Theobald S."/>
            <person name="Frisvad J.C."/>
            <person name="Larsen T.O."/>
            <person name="Kjaerboelling I."/>
            <person name="Rothschild-Mancinelli K."/>
            <person name="Lyhne E.K."/>
            <person name="Kogle M.E."/>
            <person name="Barry K."/>
            <person name="Clum A."/>
            <person name="Na H."/>
            <person name="Ledsgaard L."/>
            <person name="Lin J."/>
            <person name="Lipzen A."/>
            <person name="Kuo A."/>
            <person name="Riley R."/>
            <person name="Mondo S."/>
            <person name="Labutti K."/>
            <person name="Haridas S."/>
            <person name="Pangalinan J."/>
            <person name="Salamov A.A."/>
            <person name="Simmons B.A."/>
            <person name="Magnuson J.K."/>
            <person name="Chen J."/>
            <person name="Drula E."/>
            <person name="Henrissat B."/>
            <person name="Wiebenga A."/>
            <person name="Lubbers R.J."/>
            <person name="Gomes A.C."/>
            <person name="Makela M.R."/>
            <person name="Stajich J."/>
            <person name="Grigoriev I.V."/>
            <person name="Mortensen U.H."/>
            <person name="De Vries R.P."/>
            <person name="Baker S.E."/>
            <person name="Andersen M.R."/>
        </authorList>
    </citation>
    <scope>NUCLEOTIDE SEQUENCE [LARGE SCALE GENOMIC DNA]</scope>
    <source>
        <strain evidence="10 11">CBS 588.65</strain>
    </source>
</reference>
<dbReference type="EMBL" id="JBFXLT010000002">
    <property type="protein sequence ID" value="KAL2822591.1"/>
    <property type="molecule type" value="Genomic_DNA"/>
</dbReference>
<evidence type="ECO:0000256" key="6">
    <source>
        <dbReference type="SAM" id="MobiDB-lite"/>
    </source>
</evidence>
<feature type="compositionally biased region" description="Basic and acidic residues" evidence="6">
    <location>
        <begin position="102"/>
        <end position="113"/>
    </location>
</feature>
<dbReference type="Pfam" id="PF04129">
    <property type="entry name" value="Vps52_CC"/>
    <property type="match status" value="1"/>
</dbReference>
<feature type="region of interest" description="Disordered" evidence="6">
    <location>
        <begin position="1"/>
        <end position="87"/>
    </location>
</feature>
<keyword evidence="5" id="KW-0333">Golgi apparatus</keyword>
<dbReference type="Proteomes" id="UP001610334">
    <property type="component" value="Unassembled WGS sequence"/>
</dbReference>
<feature type="region of interest" description="Disordered" evidence="6">
    <location>
        <begin position="101"/>
        <end position="124"/>
    </location>
</feature>
<organism evidence="10 11">
    <name type="scientific">Aspergillus granulosus</name>
    <dbReference type="NCBI Taxonomy" id="176169"/>
    <lineage>
        <taxon>Eukaryota</taxon>
        <taxon>Fungi</taxon>
        <taxon>Dikarya</taxon>
        <taxon>Ascomycota</taxon>
        <taxon>Pezizomycotina</taxon>
        <taxon>Eurotiomycetes</taxon>
        <taxon>Eurotiomycetidae</taxon>
        <taxon>Eurotiales</taxon>
        <taxon>Aspergillaceae</taxon>
        <taxon>Aspergillus</taxon>
        <taxon>Aspergillus subgen. Nidulantes</taxon>
    </lineage>
</organism>
<evidence type="ECO:0000256" key="1">
    <source>
        <dbReference type="ARBA" id="ARBA00004601"/>
    </source>
</evidence>
<evidence type="ECO:0000256" key="4">
    <source>
        <dbReference type="ARBA" id="ARBA00022927"/>
    </source>
</evidence>
<feature type="compositionally biased region" description="Polar residues" evidence="6">
    <location>
        <begin position="77"/>
        <end position="86"/>
    </location>
</feature>
<evidence type="ECO:0000256" key="3">
    <source>
        <dbReference type="ARBA" id="ARBA00022448"/>
    </source>
</evidence>
<evidence type="ECO:0000256" key="2">
    <source>
        <dbReference type="ARBA" id="ARBA00008180"/>
    </source>
</evidence>
<dbReference type="SUPFAM" id="SSF51905">
    <property type="entry name" value="FAD/NAD(P)-binding domain"/>
    <property type="match status" value="1"/>
</dbReference>
<dbReference type="Pfam" id="PF20655">
    <property type="entry name" value="Vps52_C"/>
    <property type="match status" value="1"/>
</dbReference>
<feature type="domain" description="Vps52 C-terminal" evidence="9">
    <location>
        <begin position="351"/>
        <end position="665"/>
    </location>
</feature>
<evidence type="ECO:0000313" key="11">
    <source>
        <dbReference type="Proteomes" id="UP001610334"/>
    </source>
</evidence>
<dbReference type="InterPro" id="IPR036188">
    <property type="entry name" value="FAD/NAD-bd_sf"/>
</dbReference>
<dbReference type="Pfam" id="PF01266">
    <property type="entry name" value="DAO"/>
    <property type="match status" value="1"/>
</dbReference>
<name>A0ABR4I4C5_9EURO</name>
<dbReference type="InterPro" id="IPR048361">
    <property type="entry name" value="Vps52_C"/>
</dbReference>
<protein>
    <submittedName>
        <fullName evidence="10">Sac2 family-domain-containing protein</fullName>
    </submittedName>
</protein>
<feature type="domain" description="FAD dependent oxidoreductase" evidence="7">
    <location>
        <begin position="710"/>
        <end position="1079"/>
    </location>
</feature>
<evidence type="ECO:0000259" key="7">
    <source>
        <dbReference type="Pfam" id="PF01266"/>
    </source>
</evidence>
<dbReference type="PANTHER" id="PTHR14190:SF7">
    <property type="entry name" value="VACUOLAR PROTEIN SORTING-ASSOCIATED PROTEIN 52 HOMOLOG"/>
    <property type="match status" value="1"/>
</dbReference>
<keyword evidence="3" id="KW-0813">Transport</keyword>
<dbReference type="Gene3D" id="3.30.9.10">
    <property type="entry name" value="D-Amino Acid Oxidase, subunit A, domain 2"/>
    <property type="match status" value="1"/>
</dbReference>
<dbReference type="InterPro" id="IPR048319">
    <property type="entry name" value="Vps52_CC"/>
</dbReference>
<accession>A0ABR4I4C5</accession>
<evidence type="ECO:0000259" key="9">
    <source>
        <dbReference type="Pfam" id="PF20655"/>
    </source>
</evidence>
<evidence type="ECO:0000259" key="8">
    <source>
        <dbReference type="Pfam" id="PF04129"/>
    </source>
</evidence>
<feature type="domain" description="Vps52 coiled-coil" evidence="8">
    <location>
        <begin position="163"/>
        <end position="334"/>
    </location>
</feature>
<gene>
    <name evidence="10" type="ORF">BJX63DRAFT_417637</name>
</gene>
<dbReference type="Gene3D" id="3.50.50.60">
    <property type="entry name" value="FAD/NAD(P)-binding domain"/>
    <property type="match status" value="1"/>
</dbReference>
<dbReference type="PANTHER" id="PTHR14190">
    <property type="entry name" value="SUPPRESSOR OF ACTIN MUTATIONS 2/VACUOLAR PROTEIN SORTING 52"/>
    <property type="match status" value="1"/>
</dbReference>
<comment type="subcellular location">
    <subcellularLocation>
        <location evidence="1">Golgi apparatus</location>
        <location evidence="1">trans-Golgi network</location>
    </subcellularLocation>
</comment>
<sequence>MWLDRIAGHSTPSGPQLDSYGPSPIPRRTSSRLSPNHQNARPGLSRPGSSLSGLVSPNASSTSLPTIRGTDGPGPKQNDNARTHPTNIADPLEVLNGIIRRRNGEAKTDRVQERPAPGSKPDRLVENIDFGGLSLEEFAQSPEKPAKSGTNDVGAQTIQQFEKERDKFQDLHSAISGCDDVSKSVELYLNDFQNELGAVSAEIETLQTRSTQLNAMLENRRNVEQLLGPAVEEISISPAAVRMIVEGPIDENWVKALNDIESRTASIESKIASSSSTKAIDDVRPLLEDVKKKAIERIRDYLVSQVRALRSPNINAQIIQQQRLVRYKDLYSYISRAHPALAGEITQAYINTMRWYYHSHFSRYLQAIGKIKIYPSDRNEILGGDPSAQKSGNMVPSGRTGAAAHDPFSLGRRIEILRTGNQMAISSYLAEEDASFHGIEVPFRNFNLALVDNVAAEYSFMTEMFSTLSFQQISRKATEIFNPVFSLGQGLAKQLIENTSDSLGVLMCVRLNQHAAFELQRRKVPVADSYINGINMQLWPRFQVIMDTHCESLKRIVTNSGRSAVSALSLAGGDDLNQSSAPHFLTQRFGQLLHGILLLSSEAGDDEPVANSLARLTTEFDGLLTKLSRIGGDAKRRERFLFNNYSLIMTIISDTQGKLATERKQPIRYQTPSYPTMATATRASFSLRRSLLPCRRFSTSRIASADVTHAVIGGGVVGLAVARQLASRPNTSTILLERHDAPGTETSSRNSEVIHAGLYYGTTTQKAHLCIRGKNLLYELCARHGIPHRNTKKWVVAQNEEQWDATLKVHEIAKQLDVPTRMVGRSEAAQREPEVRALAGILESETTGIVDSHALMTYLQGDFEDKGGDCAFLTEVVGIEALNGGKDGYRITARSGSGDEETTTSIVAETLINSAGNSACHINNMLLPESRHRKPYYAKGTYFSYAASFPTRAPSVLVYPATLPGHGGLGTHLTLDMGGQIRFGPDVEWVDDPNDLKPSPERLHLALPEIQAYLSNVDPKAISLSYCGIRPKLSKGGSVNTGKGFQDFVIKEEEGFPGFVNLLGIESPGLTSCLAISEVVEGILYR</sequence>
<proteinExistence type="inferred from homology"/>
<keyword evidence="11" id="KW-1185">Reference proteome</keyword>
<dbReference type="InterPro" id="IPR006076">
    <property type="entry name" value="FAD-dep_OxRdtase"/>
</dbReference>
<feature type="compositionally biased region" description="Low complexity" evidence="6">
    <location>
        <begin position="41"/>
        <end position="57"/>
    </location>
</feature>